<dbReference type="Proteomes" id="UP000327044">
    <property type="component" value="Unassembled WGS sequence"/>
</dbReference>
<keyword evidence="3" id="KW-1185">Reference proteome</keyword>
<dbReference type="AlphaFoldDB" id="A0A5N4AKM7"/>
<organism evidence="2 3">
    <name type="scientific">Photinus pyralis</name>
    <name type="common">Common eastern firefly</name>
    <name type="synonym">Lampyris pyralis</name>
    <dbReference type="NCBI Taxonomy" id="7054"/>
    <lineage>
        <taxon>Eukaryota</taxon>
        <taxon>Metazoa</taxon>
        <taxon>Ecdysozoa</taxon>
        <taxon>Arthropoda</taxon>
        <taxon>Hexapoda</taxon>
        <taxon>Insecta</taxon>
        <taxon>Pterygota</taxon>
        <taxon>Neoptera</taxon>
        <taxon>Endopterygota</taxon>
        <taxon>Coleoptera</taxon>
        <taxon>Polyphaga</taxon>
        <taxon>Elateriformia</taxon>
        <taxon>Elateroidea</taxon>
        <taxon>Lampyridae</taxon>
        <taxon>Lampyrinae</taxon>
        <taxon>Photinus</taxon>
    </lineage>
</organism>
<evidence type="ECO:0000313" key="3">
    <source>
        <dbReference type="Proteomes" id="UP000327044"/>
    </source>
</evidence>
<name>A0A5N4AKM7_PHOPY</name>
<feature type="coiled-coil region" evidence="1">
    <location>
        <begin position="160"/>
        <end position="208"/>
    </location>
</feature>
<dbReference type="EMBL" id="VVIM01000006">
    <property type="protein sequence ID" value="KAB0797856.1"/>
    <property type="molecule type" value="Genomic_DNA"/>
</dbReference>
<evidence type="ECO:0000256" key="1">
    <source>
        <dbReference type="SAM" id="Coils"/>
    </source>
</evidence>
<protein>
    <submittedName>
        <fullName evidence="2">Uncharacterized protein</fullName>
    </submittedName>
</protein>
<comment type="caution">
    <text evidence="2">The sequence shown here is derived from an EMBL/GenBank/DDBJ whole genome shotgun (WGS) entry which is preliminary data.</text>
</comment>
<accession>A0A5N4AKM7</accession>
<dbReference type="InParanoid" id="A0A5N4AKM7"/>
<keyword evidence="1" id="KW-0175">Coiled coil</keyword>
<evidence type="ECO:0000313" key="2">
    <source>
        <dbReference type="EMBL" id="KAB0797856.1"/>
    </source>
</evidence>
<reference evidence="2 3" key="1">
    <citation type="journal article" date="2018" name="Elife">
        <title>Firefly genomes illuminate parallel origins of bioluminescence in beetles.</title>
        <authorList>
            <person name="Fallon T.R."/>
            <person name="Lower S.E."/>
            <person name="Chang C.H."/>
            <person name="Bessho-Uehara M."/>
            <person name="Martin G.J."/>
            <person name="Bewick A.J."/>
            <person name="Behringer M."/>
            <person name="Debat H.J."/>
            <person name="Wong I."/>
            <person name="Day J.C."/>
            <person name="Suvorov A."/>
            <person name="Silva C.J."/>
            <person name="Stanger-Hall K.F."/>
            <person name="Hall D.W."/>
            <person name="Schmitz R.J."/>
            <person name="Nelson D.R."/>
            <person name="Lewis S.M."/>
            <person name="Shigenobu S."/>
            <person name="Bybee S.M."/>
            <person name="Larracuente A.M."/>
            <person name="Oba Y."/>
            <person name="Weng J.K."/>
        </authorList>
    </citation>
    <scope>NUCLEOTIDE SEQUENCE [LARGE SCALE GENOMIC DNA]</scope>
    <source>
        <strain evidence="2">1611_PpyrPB1</strain>
        <tissue evidence="2">Whole body</tissue>
    </source>
</reference>
<sequence>MKFYNKDGTCKSDEDSSFGWWLDDIIACKPCDAKIAIFPIKSVQETLLDPEGFVKKVERCQEDFYYENSSALREKLTTMISPNVWENKLLLSVINFSLFKKLSESDPLDENLIKSNETLQTANRRIKANPGGAQKLNCPQSELLKLSQKTTCAEKYLECIAFLHRNLDILNCKIKEMQREVLHIKVFLEEENERSRILLRECRKFSQELKESNYLNEIVLLLMGKAEKIKSNNWPFRNCTSNNDNNELNLII</sequence>
<gene>
    <name evidence="2" type="ORF">PPYR_08849</name>
</gene>
<dbReference type="OrthoDB" id="7741006at2759"/>
<proteinExistence type="predicted"/>